<dbReference type="NCBIfam" id="TIGR02595">
    <property type="entry name" value="PEP_CTERM"/>
    <property type="match status" value="1"/>
</dbReference>
<feature type="chain" id="PRO_5046480053" evidence="2">
    <location>
        <begin position="24"/>
        <end position="264"/>
    </location>
</feature>
<accession>A0ABW5DAQ2</accession>
<evidence type="ECO:0000256" key="1">
    <source>
        <dbReference type="SAM" id="MobiDB-lite"/>
    </source>
</evidence>
<name>A0ABW5DAQ2_9BACT</name>
<keyword evidence="4" id="KW-1185">Reference proteome</keyword>
<dbReference type="RefSeq" id="WP_386820940.1">
    <property type="nucleotide sequence ID" value="NZ_JBHUIT010000031.1"/>
</dbReference>
<protein>
    <submittedName>
        <fullName evidence="3">PEP-CTERM sorting domain-containing protein</fullName>
    </submittedName>
</protein>
<keyword evidence="2" id="KW-0732">Signal</keyword>
<organism evidence="3 4">
    <name type="scientific">Luteolibacter algae</name>
    <dbReference type="NCBI Taxonomy" id="454151"/>
    <lineage>
        <taxon>Bacteria</taxon>
        <taxon>Pseudomonadati</taxon>
        <taxon>Verrucomicrobiota</taxon>
        <taxon>Verrucomicrobiia</taxon>
        <taxon>Verrucomicrobiales</taxon>
        <taxon>Verrucomicrobiaceae</taxon>
        <taxon>Luteolibacter</taxon>
    </lineage>
</organism>
<feature type="region of interest" description="Disordered" evidence="1">
    <location>
        <begin position="176"/>
        <end position="197"/>
    </location>
</feature>
<dbReference type="InterPro" id="IPR013424">
    <property type="entry name" value="Ice-binding_C"/>
</dbReference>
<comment type="caution">
    <text evidence="3">The sequence shown here is derived from an EMBL/GenBank/DDBJ whole genome shotgun (WGS) entry which is preliminary data.</text>
</comment>
<evidence type="ECO:0000313" key="4">
    <source>
        <dbReference type="Proteomes" id="UP001597375"/>
    </source>
</evidence>
<sequence>MKPHKKLALIGAATIALNGPASAAVGLVFDSDFGSGFTDGALSTQNNWEAQASWMISGGNAQNASNYSRARNFTTFVPAVGETVKITLTDVFVTGTGTGASFAFGIAALSEHTGATTPQVSATLSLGQGTLAIGGATDTGYTMGTSSSDLVNIVLSFTRTGSDAWSLASSITNTTDSQSFTGSAAPSNQTGSAGAAAPSNGLTLGQYLDANSLHAARFGMRGTSSTSNDNILNVGGVKVEVVPEPSALLLSLVGCVGLLRRRRA</sequence>
<dbReference type="Proteomes" id="UP001597375">
    <property type="component" value="Unassembled WGS sequence"/>
</dbReference>
<proteinExistence type="predicted"/>
<dbReference type="EMBL" id="JBHUIT010000031">
    <property type="protein sequence ID" value="MFD2257619.1"/>
    <property type="molecule type" value="Genomic_DNA"/>
</dbReference>
<reference evidence="4" key="1">
    <citation type="journal article" date="2019" name="Int. J. Syst. Evol. Microbiol.">
        <title>The Global Catalogue of Microorganisms (GCM) 10K type strain sequencing project: providing services to taxonomists for standard genome sequencing and annotation.</title>
        <authorList>
            <consortium name="The Broad Institute Genomics Platform"/>
            <consortium name="The Broad Institute Genome Sequencing Center for Infectious Disease"/>
            <person name="Wu L."/>
            <person name="Ma J."/>
        </authorList>
    </citation>
    <scope>NUCLEOTIDE SEQUENCE [LARGE SCALE GENOMIC DNA]</scope>
    <source>
        <strain evidence="4">CGMCC 4.7106</strain>
    </source>
</reference>
<evidence type="ECO:0000313" key="3">
    <source>
        <dbReference type="EMBL" id="MFD2257619.1"/>
    </source>
</evidence>
<evidence type="ECO:0000256" key="2">
    <source>
        <dbReference type="SAM" id="SignalP"/>
    </source>
</evidence>
<gene>
    <name evidence="3" type="ORF">ACFSSA_13130</name>
</gene>
<feature type="signal peptide" evidence="2">
    <location>
        <begin position="1"/>
        <end position="23"/>
    </location>
</feature>
<feature type="compositionally biased region" description="Polar residues" evidence="1">
    <location>
        <begin position="176"/>
        <end position="192"/>
    </location>
</feature>